<dbReference type="AlphaFoldDB" id="A0A1G9C3L3"/>
<dbReference type="Proteomes" id="UP000199213">
    <property type="component" value="Unassembled WGS sequence"/>
</dbReference>
<reference evidence="3" key="1">
    <citation type="submission" date="2016-10" db="EMBL/GenBank/DDBJ databases">
        <authorList>
            <person name="Varghese N."/>
            <person name="Submissions S."/>
        </authorList>
    </citation>
    <scope>NUCLEOTIDE SEQUENCE [LARGE SCALE GENOMIC DNA]</scope>
    <source>
        <strain evidence="3">DSM 45460</strain>
    </source>
</reference>
<dbReference type="EMBL" id="FNFM01000008">
    <property type="protein sequence ID" value="SDK46257.1"/>
    <property type="molecule type" value="Genomic_DNA"/>
</dbReference>
<feature type="compositionally biased region" description="Low complexity" evidence="1">
    <location>
        <begin position="127"/>
        <end position="145"/>
    </location>
</feature>
<evidence type="ECO:0000256" key="1">
    <source>
        <dbReference type="SAM" id="MobiDB-lite"/>
    </source>
</evidence>
<gene>
    <name evidence="2" type="ORF">SAMN04487820_10896</name>
</gene>
<name>A0A1G9C3L3_ACTMZ</name>
<protein>
    <submittedName>
        <fullName evidence="2">Uncharacterized protein</fullName>
    </submittedName>
</protein>
<evidence type="ECO:0000313" key="2">
    <source>
        <dbReference type="EMBL" id="SDK46257.1"/>
    </source>
</evidence>
<feature type="region of interest" description="Disordered" evidence="1">
    <location>
        <begin position="1"/>
        <end position="271"/>
    </location>
</feature>
<keyword evidence="3" id="KW-1185">Reference proteome</keyword>
<sequence length="271" mass="28711">MRGPRRLGLRGGAGGGTSGTALAAGGPTSGSDLHNVGPSSREPHRRTRGGAGGEGGRSSPCEGARSSTCVEAARRFREKSTPAGTAPTHRPAVSREIEPPAWAHRPCSVLEPSRRRAPGNAPMIARTSSTSASPNSPPLTLSNQSCVLAVPNEQREPLTGLHQGGQQQYHSHDSGRLQPIPYGQPGAHPERQQHQRVQRALGRHGQIQQSRAVRPTEWAGEDPARGQAELRSALRGESHRRPGGQCCRRGQGRDLSRSGGSCEPAVQRTPQ</sequence>
<feature type="compositionally biased region" description="Gly residues" evidence="1">
    <location>
        <begin position="9"/>
        <end position="18"/>
    </location>
</feature>
<proteinExistence type="predicted"/>
<feature type="compositionally biased region" description="Low complexity" evidence="1">
    <location>
        <begin position="19"/>
        <end position="31"/>
    </location>
</feature>
<accession>A0A1G9C3L3</accession>
<evidence type="ECO:0000313" key="3">
    <source>
        <dbReference type="Proteomes" id="UP000199213"/>
    </source>
</evidence>
<organism evidence="2 3">
    <name type="scientific">Actinopolyspora mzabensis</name>
    <dbReference type="NCBI Taxonomy" id="995066"/>
    <lineage>
        <taxon>Bacteria</taxon>
        <taxon>Bacillati</taxon>
        <taxon>Actinomycetota</taxon>
        <taxon>Actinomycetes</taxon>
        <taxon>Actinopolysporales</taxon>
        <taxon>Actinopolysporaceae</taxon>
        <taxon>Actinopolyspora</taxon>
    </lineage>
</organism>